<dbReference type="STRING" id="1379870.SD10_04920"/>
<dbReference type="OrthoDB" id="5569583at2"/>
<dbReference type="EMBL" id="CP010429">
    <property type="protein sequence ID" value="AKD54351.1"/>
    <property type="molecule type" value="Genomic_DNA"/>
</dbReference>
<dbReference type="AlphaFoldDB" id="A0A0E3V6A2"/>
<dbReference type="RefSeq" id="WP_082111518.1">
    <property type="nucleotide sequence ID" value="NZ_CP010429.1"/>
</dbReference>
<evidence type="ECO:0000313" key="3">
    <source>
        <dbReference type="Proteomes" id="UP000033054"/>
    </source>
</evidence>
<protein>
    <recommendedName>
        <fullName evidence="1">DUF2382 domain-containing protein</fullName>
    </recommendedName>
</protein>
<keyword evidence="3" id="KW-1185">Reference proteome</keyword>
<dbReference type="InterPro" id="IPR019060">
    <property type="entry name" value="DUF2382"/>
</dbReference>
<dbReference type="InterPro" id="IPR052967">
    <property type="entry name" value="Stress_Response_Assoc"/>
</dbReference>
<dbReference type="HOGENOM" id="CLU_133203_1_0_10"/>
<name>A0A0E3V6A2_9BACT</name>
<dbReference type="KEGG" id="srd:SD10_04920"/>
<gene>
    <name evidence="2" type="ORF">SD10_04920</name>
</gene>
<proteinExistence type="predicted"/>
<dbReference type="Pfam" id="PF09557">
    <property type="entry name" value="DUF2382"/>
    <property type="match status" value="1"/>
</dbReference>
<organism evidence="2 3">
    <name type="scientific">Spirosoma radiotolerans</name>
    <dbReference type="NCBI Taxonomy" id="1379870"/>
    <lineage>
        <taxon>Bacteria</taxon>
        <taxon>Pseudomonadati</taxon>
        <taxon>Bacteroidota</taxon>
        <taxon>Cytophagia</taxon>
        <taxon>Cytophagales</taxon>
        <taxon>Cytophagaceae</taxon>
        <taxon>Spirosoma</taxon>
    </lineage>
</organism>
<dbReference type="PATRIC" id="fig|1379870.5.peg.1065"/>
<sequence>MNYEADSTQLPNQTQPPAAAAWTEQTHRFDVIQEQVQVDKEVVETGVVHIIKRVNEERQIVGLPTTREEITVERVAVNRYVETPPSVRYEGDTMIVPVLQEVIVTQKKILLVEEVYVTKHKVHEYQSQEVLLRKESIVVERTPVNPDKPI</sequence>
<dbReference type="PANTHER" id="PTHR38463">
    <property type="entry name" value="STRESS RESPONSE PROTEIN YSNF"/>
    <property type="match status" value="1"/>
</dbReference>
<reference evidence="2 3" key="1">
    <citation type="journal article" date="2014" name="Curr. Microbiol.">
        <title>Spirosoma radiotolerans sp. nov., a gamma-radiation-resistant bacterium isolated from gamma ray-irradiated soil.</title>
        <authorList>
            <person name="Lee J.J."/>
            <person name="Srinivasan S."/>
            <person name="Lim S."/>
            <person name="Joe M."/>
            <person name="Im S."/>
            <person name="Bae S.I."/>
            <person name="Park K.R."/>
            <person name="Han J.H."/>
            <person name="Park S.H."/>
            <person name="Joo B.M."/>
            <person name="Park S.J."/>
            <person name="Kim M.K."/>
        </authorList>
    </citation>
    <scope>NUCLEOTIDE SEQUENCE [LARGE SCALE GENOMIC DNA]</scope>
    <source>
        <strain evidence="2 3">DG5A</strain>
    </source>
</reference>
<dbReference type="PANTHER" id="PTHR38463:SF1">
    <property type="entry name" value="STRESS RESPONSE PROTEIN YSNF"/>
    <property type="match status" value="1"/>
</dbReference>
<feature type="domain" description="DUF2382" evidence="1">
    <location>
        <begin position="31"/>
        <end position="139"/>
    </location>
</feature>
<dbReference type="Proteomes" id="UP000033054">
    <property type="component" value="Chromosome"/>
</dbReference>
<evidence type="ECO:0000313" key="2">
    <source>
        <dbReference type="EMBL" id="AKD54351.1"/>
    </source>
</evidence>
<accession>A0A0E3V6A2</accession>
<evidence type="ECO:0000259" key="1">
    <source>
        <dbReference type="Pfam" id="PF09557"/>
    </source>
</evidence>